<dbReference type="Proteomes" id="UP001629462">
    <property type="component" value="Unassembled WGS sequence"/>
</dbReference>
<proteinExistence type="predicted"/>
<dbReference type="Pfam" id="PF08808">
    <property type="entry name" value="RES"/>
    <property type="match status" value="1"/>
</dbReference>
<feature type="domain" description="RES" evidence="1">
    <location>
        <begin position="4"/>
        <end position="60"/>
    </location>
</feature>
<accession>A0ABW9CVD5</accession>
<name>A0ABW9CVD5_9BURK</name>
<dbReference type="InterPro" id="IPR014914">
    <property type="entry name" value="RES_dom"/>
</dbReference>
<reference evidence="2 3" key="1">
    <citation type="journal article" date="2024" name="Chem. Sci.">
        <title>Discovery of megapolipeptins by genome mining of a Burkholderiales bacteria collection.</title>
        <authorList>
            <person name="Paulo B.S."/>
            <person name="Recchia M.J.J."/>
            <person name="Lee S."/>
            <person name="Fergusson C.H."/>
            <person name="Romanowski S.B."/>
            <person name="Hernandez A."/>
            <person name="Krull N."/>
            <person name="Liu D.Y."/>
            <person name="Cavanagh H."/>
            <person name="Bos A."/>
            <person name="Gray C.A."/>
            <person name="Murphy B.T."/>
            <person name="Linington R.G."/>
            <person name="Eustaquio A.S."/>
        </authorList>
    </citation>
    <scope>NUCLEOTIDE SEQUENCE [LARGE SCALE GENOMIC DNA]</scope>
    <source>
        <strain evidence="2 3">RL17-374-BIF-D</strain>
    </source>
</reference>
<evidence type="ECO:0000313" key="2">
    <source>
        <dbReference type="EMBL" id="MFM0521714.1"/>
    </source>
</evidence>
<evidence type="ECO:0000313" key="3">
    <source>
        <dbReference type="Proteomes" id="UP001629462"/>
    </source>
</evidence>
<comment type="caution">
    <text evidence="2">The sequence shown here is derived from an EMBL/GenBank/DDBJ whole genome shotgun (WGS) entry which is preliminary data.</text>
</comment>
<keyword evidence="3" id="KW-1185">Reference proteome</keyword>
<organism evidence="2 3">
    <name type="scientific">Caballeronia jiangsuensis</name>
    <dbReference type="NCBI Taxonomy" id="1458357"/>
    <lineage>
        <taxon>Bacteria</taxon>
        <taxon>Pseudomonadati</taxon>
        <taxon>Pseudomonadota</taxon>
        <taxon>Betaproteobacteria</taxon>
        <taxon>Burkholderiales</taxon>
        <taxon>Burkholderiaceae</taxon>
        <taxon>Caballeronia</taxon>
    </lineage>
</organism>
<gene>
    <name evidence="2" type="ORF">PQR08_30250</name>
</gene>
<dbReference type="RefSeq" id="WP_313761187.1">
    <property type="nucleotide sequence ID" value="NZ_JAQQDB010000038.1"/>
</dbReference>
<evidence type="ECO:0000259" key="1">
    <source>
        <dbReference type="Pfam" id="PF08808"/>
    </source>
</evidence>
<protein>
    <submittedName>
        <fullName evidence="2">RES domain-containing protein</fullName>
    </submittedName>
</protein>
<sequence length="68" mass="7829">MHSYDVLYAASSFEACMAETLMRGRFRGVEAETPHVIDEKAITDRCVAVLEMENARPLRLEDLTEPRW</sequence>
<dbReference type="EMBL" id="JAQQDB010000038">
    <property type="protein sequence ID" value="MFM0521714.1"/>
    <property type="molecule type" value="Genomic_DNA"/>
</dbReference>